<feature type="non-terminal residue" evidence="1">
    <location>
        <position position="128"/>
    </location>
</feature>
<gene>
    <name evidence="1" type="ORF">EZS28_055337</name>
</gene>
<evidence type="ECO:0000313" key="1">
    <source>
        <dbReference type="EMBL" id="KAA6315935.1"/>
    </source>
</evidence>
<reference evidence="1 2" key="1">
    <citation type="submission" date="2019-03" db="EMBL/GenBank/DDBJ databases">
        <title>Single cell metagenomics reveals metabolic interactions within the superorganism composed of flagellate Streblomastix strix and complex community of Bacteroidetes bacteria on its surface.</title>
        <authorList>
            <person name="Treitli S.C."/>
            <person name="Kolisko M."/>
            <person name="Husnik F."/>
            <person name="Keeling P."/>
            <person name="Hampl V."/>
        </authorList>
    </citation>
    <scope>NUCLEOTIDE SEQUENCE [LARGE SCALE GENOMIC DNA]</scope>
    <source>
        <strain evidence="1">ST1C</strain>
    </source>
</reference>
<dbReference type="EMBL" id="SNRW01047207">
    <property type="protein sequence ID" value="KAA6315935.1"/>
    <property type="molecule type" value="Genomic_DNA"/>
</dbReference>
<dbReference type="AlphaFoldDB" id="A0A5J4Q2D7"/>
<proteinExistence type="predicted"/>
<accession>A0A5J4Q2D7</accession>
<protein>
    <submittedName>
        <fullName evidence="1">Uncharacterized protein</fullName>
    </submittedName>
</protein>
<sequence>MIKILESEGYIILLKSVEIIINIIKAGLIELNEGQQHPFLQQLIDDGSVTKLVELFKLKKLDMAHFKIAQMLSMIYKSSPLQLEIGENVIDQLKVHNDYKGLEFLAECQQNNSLILSNGFEKQLFSDF</sequence>
<name>A0A5J4Q2D7_9EUKA</name>
<comment type="caution">
    <text evidence="1">The sequence shown here is derived from an EMBL/GenBank/DDBJ whole genome shotgun (WGS) entry which is preliminary data.</text>
</comment>
<dbReference type="Proteomes" id="UP000324800">
    <property type="component" value="Unassembled WGS sequence"/>
</dbReference>
<evidence type="ECO:0000313" key="2">
    <source>
        <dbReference type="Proteomes" id="UP000324800"/>
    </source>
</evidence>
<organism evidence="1 2">
    <name type="scientific">Streblomastix strix</name>
    <dbReference type="NCBI Taxonomy" id="222440"/>
    <lineage>
        <taxon>Eukaryota</taxon>
        <taxon>Metamonada</taxon>
        <taxon>Preaxostyla</taxon>
        <taxon>Oxymonadida</taxon>
        <taxon>Streblomastigidae</taxon>
        <taxon>Streblomastix</taxon>
    </lineage>
</organism>